<evidence type="ECO:0000259" key="2">
    <source>
        <dbReference type="PROSITE" id="PS00662"/>
    </source>
</evidence>
<sequence>MTMTDLLTKAVERKASDLHITVGSFPMVRKDGVLTPLQEEKMTPGMTQLLAKELMSKKGTDQLTSEGELDLSYSLAGIGRFRINIFLQRGSYGISCRIISSKIPSIDELGLIPLVKDLAREDKGLVIVTGATGSGKTTTLASMVEYINREKTSHIITLEDPIEYLHDHKKSIINQREIGSDCSGFAPGLRAALRQDPDVILVGEMRDLETIQTAITAAETGHLVLATLHTVDAPKTIDRIIDVFPPHQQNQVRIQLAGTLKGILAQRLLPRVGGNRVAAIEALVSTPGIKNLIREGKTHQIYSQMQMGAKYQMKTMESAIKELAQQGLISKKTMDEHLPANNILN</sequence>
<dbReference type="PROSITE" id="PS00662">
    <property type="entry name" value="T2SP_E"/>
    <property type="match status" value="1"/>
</dbReference>
<protein>
    <submittedName>
        <fullName evidence="3">Type IV pili twitching motility protein PilT</fullName>
    </submittedName>
</protein>
<dbReference type="InterPro" id="IPR001482">
    <property type="entry name" value="T2SS/T4SS_dom"/>
</dbReference>
<proteinExistence type="inferred from homology"/>
<dbReference type="PANTHER" id="PTHR30486:SF16">
    <property type="entry name" value="TWITCHING MOTILITY PROTEIN PILT"/>
    <property type="match status" value="1"/>
</dbReference>
<dbReference type="EMBL" id="NIQC01000019">
    <property type="protein sequence ID" value="OWZ83414.1"/>
    <property type="molecule type" value="Genomic_DNA"/>
</dbReference>
<accession>A0A226BYK2</accession>
<dbReference type="InterPro" id="IPR006321">
    <property type="entry name" value="PilT/PilU"/>
</dbReference>
<dbReference type="Pfam" id="PF00437">
    <property type="entry name" value="T2SSE"/>
    <property type="match status" value="1"/>
</dbReference>
<dbReference type="RefSeq" id="WP_089023934.1">
    <property type="nucleotide sequence ID" value="NZ_NIQC01000019.1"/>
</dbReference>
<dbReference type="InterPro" id="IPR003593">
    <property type="entry name" value="AAA+_ATPase"/>
</dbReference>
<dbReference type="OrthoDB" id="9808272at2"/>
<dbReference type="InterPro" id="IPR050921">
    <property type="entry name" value="T4SS_GSP_E_ATPase"/>
</dbReference>
<dbReference type="CDD" id="cd01131">
    <property type="entry name" value="PilT"/>
    <property type="match status" value="1"/>
</dbReference>
<keyword evidence="4" id="KW-1185">Reference proteome</keyword>
<comment type="similarity">
    <text evidence="1">Belongs to the GSP E family.</text>
</comment>
<dbReference type="Proteomes" id="UP000214588">
    <property type="component" value="Unassembled WGS sequence"/>
</dbReference>
<feature type="domain" description="Bacterial type II secretion system protein E" evidence="2">
    <location>
        <begin position="193"/>
        <end position="207"/>
    </location>
</feature>
<reference evidence="3 4" key="1">
    <citation type="submission" date="2017-06" db="EMBL/GenBank/DDBJ databases">
        <title>Draft Genome Sequence of Natranaerobius trueperi halophilic, alkalithermophilic bacteria from soda lakes.</title>
        <authorList>
            <person name="Zhao B."/>
        </authorList>
    </citation>
    <scope>NUCLEOTIDE SEQUENCE [LARGE SCALE GENOMIC DNA]</scope>
    <source>
        <strain evidence="3 4">DSM 18760</strain>
    </source>
</reference>
<dbReference type="SMART" id="SM00382">
    <property type="entry name" value="AAA"/>
    <property type="match status" value="1"/>
</dbReference>
<dbReference type="SUPFAM" id="SSF52540">
    <property type="entry name" value="P-loop containing nucleoside triphosphate hydrolases"/>
    <property type="match status" value="1"/>
</dbReference>
<name>A0A226BYK2_9FIRM</name>
<dbReference type="GO" id="GO:0005524">
    <property type="term" value="F:ATP binding"/>
    <property type="evidence" value="ECO:0007669"/>
    <property type="project" value="InterPro"/>
</dbReference>
<organism evidence="3 4">
    <name type="scientific">Natranaerobius trueperi</name>
    <dbReference type="NCBI Taxonomy" id="759412"/>
    <lineage>
        <taxon>Bacteria</taxon>
        <taxon>Bacillati</taxon>
        <taxon>Bacillota</taxon>
        <taxon>Clostridia</taxon>
        <taxon>Natranaerobiales</taxon>
        <taxon>Natranaerobiaceae</taxon>
        <taxon>Natranaerobius</taxon>
    </lineage>
</organism>
<dbReference type="InterPro" id="IPR027417">
    <property type="entry name" value="P-loop_NTPase"/>
</dbReference>
<dbReference type="GO" id="GO:0016887">
    <property type="term" value="F:ATP hydrolysis activity"/>
    <property type="evidence" value="ECO:0007669"/>
    <property type="project" value="InterPro"/>
</dbReference>
<dbReference type="Gene3D" id="3.30.450.90">
    <property type="match status" value="1"/>
</dbReference>
<dbReference type="NCBIfam" id="TIGR01420">
    <property type="entry name" value="pilT_fam"/>
    <property type="match status" value="1"/>
</dbReference>
<comment type="caution">
    <text evidence="3">The sequence shown here is derived from an EMBL/GenBank/DDBJ whole genome shotgun (WGS) entry which is preliminary data.</text>
</comment>
<evidence type="ECO:0000313" key="3">
    <source>
        <dbReference type="EMBL" id="OWZ83414.1"/>
    </source>
</evidence>
<gene>
    <name evidence="3" type="ORF">CDO51_08835</name>
</gene>
<dbReference type="PANTHER" id="PTHR30486">
    <property type="entry name" value="TWITCHING MOTILITY PROTEIN PILT"/>
    <property type="match status" value="1"/>
</dbReference>
<evidence type="ECO:0000313" key="4">
    <source>
        <dbReference type="Proteomes" id="UP000214588"/>
    </source>
</evidence>
<dbReference type="Gene3D" id="3.40.50.300">
    <property type="entry name" value="P-loop containing nucleotide triphosphate hydrolases"/>
    <property type="match status" value="1"/>
</dbReference>
<evidence type="ECO:0000256" key="1">
    <source>
        <dbReference type="ARBA" id="ARBA00006611"/>
    </source>
</evidence>
<dbReference type="AlphaFoldDB" id="A0A226BYK2"/>